<dbReference type="OrthoDB" id="350778at2"/>
<accession>E1R4G4</accession>
<dbReference type="Pfam" id="PF20424">
    <property type="entry name" value="PilZN3"/>
    <property type="match status" value="1"/>
</dbReference>
<feature type="domain" description="PilZN3" evidence="2">
    <location>
        <begin position="7"/>
        <end position="141"/>
    </location>
</feature>
<evidence type="ECO:0000313" key="4">
    <source>
        <dbReference type="Proteomes" id="UP000002318"/>
    </source>
</evidence>
<dbReference type="STRING" id="573413.Spirs_2595"/>
<keyword evidence="4" id="KW-1185">Reference proteome</keyword>
<evidence type="ECO:0000259" key="1">
    <source>
        <dbReference type="Pfam" id="PF07238"/>
    </source>
</evidence>
<proteinExistence type="predicted"/>
<reference evidence="3 4" key="1">
    <citation type="journal article" date="2010" name="Stand. Genomic Sci.">
        <title>Complete genome sequence of Spirochaeta smaragdinae type strain (SEBR 4228).</title>
        <authorList>
            <person name="Mavromatis K."/>
            <person name="Yasawong M."/>
            <person name="Chertkov O."/>
            <person name="Lapidus A."/>
            <person name="Lucas S."/>
            <person name="Nolan M."/>
            <person name="Del Rio T.G."/>
            <person name="Tice H."/>
            <person name="Cheng J.F."/>
            <person name="Pitluck S."/>
            <person name="Liolios K."/>
            <person name="Ivanova N."/>
            <person name="Tapia R."/>
            <person name="Han C."/>
            <person name="Bruce D."/>
            <person name="Goodwin L."/>
            <person name="Pati A."/>
            <person name="Chen A."/>
            <person name="Palaniappan K."/>
            <person name="Land M."/>
            <person name="Hauser L."/>
            <person name="Chang Y.J."/>
            <person name="Jeffries C.D."/>
            <person name="Detter J.C."/>
            <person name="Rohde M."/>
            <person name="Brambilla E."/>
            <person name="Spring S."/>
            <person name="Goker M."/>
            <person name="Sikorski J."/>
            <person name="Woyke T."/>
            <person name="Bristow J."/>
            <person name="Eisen J.A."/>
            <person name="Markowitz V."/>
            <person name="Hugenholtz P."/>
            <person name="Klenk H.P."/>
            <person name="Kyrpides N.C."/>
        </authorList>
    </citation>
    <scope>NUCLEOTIDE SEQUENCE [LARGE SCALE GENOMIC DNA]</scope>
    <source>
        <strain evidence="4">DSM 11293 / JCM 15392 / SEBR 4228</strain>
    </source>
</reference>
<dbReference type="Gene3D" id="2.40.10.220">
    <property type="entry name" value="predicted glycosyltransferase like domains"/>
    <property type="match status" value="1"/>
</dbReference>
<name>E1R4G4_SEDSS</name>
<gene>
    <name evidence="3" type="ordered locus">Spirs_2595</name>
</gene>
<dbReference type="eggNOG" id="ENOG502ZPJT">
    <property type="taxonomic scope" value="Bacteria"/>
</dbReference>
<dbReference type="RefSeq" id="WP_013255167.1">
    <property type="nucleotide sequence ID" value="NC_014364.1"/>
</dbReference>
<dbReference type="HOGENOM" id="CLU_070336_0_0_12"/>
<evidence type="ECO:0000313" key="3">
    <source>
        <dbReference type="EMBL" id="ADK81705.1"/>
    </source>
</evidence>
<evidence type="ECO:0000259" key="2">
    <source>
        <dbReference type="Pfam" id="PF20424"/>
    </source>
</evidence>
<dbReference type="EMBL" id="CP002116">
    <property type="protein sequence ID" value="ADK81705.1"/>
    <property type="molecule type" value="Genomic_DNA"/>
</dbReference>
<dbReference type="KEGG" id="ssm:Spirs_2595"/>
<dbReference type="AlphaFoldDB" id="E1R4G4"/>
<dbReference type="Proteomes" id="UP000002318">
    <property type="component" value="Chromosome"/>
</dbReference>
<dbReference type="InterPro" id="IPR046853">
    <property type="entry name" value="PilZN3"/>
</dbReference>
<protein>
    <submittedName>
        <fullName evidence="3">Type IV pilus assembly PilZ</fullName>
    </submittedName>
</protein>
<dbReference type="Pfam" id="PF07238">
    <property type="entry name" value="PilZ"/>
    <property type="match status" value="1"/>
</dbReference>
<organism evidence="3 4">
    <name type="scientific">Sediminispirochaeta smaragdinae (strain DSM 11293 / JCM 15392 / SEBR 4228)</name>
    <name type="common">Spirochaeta smaragdinae</name>
    <dbReference type="NCBI Taxonomy" id="573413"/>
    <lineage>
        <taxon>Bacteria</taxon>
        <taxon>Pseudomonadati</taxon>
        <taxon>Spirochaetota</taxon>
        <taxon>Spirochaetia</taxon>
        <taxon>Spirochaetales</taxon>
        <taxon>Spirochaetaceae</taxon>
        <taxon>Sediminispirochaeta</taxon>
    </lineage>
</organism>
<dbReference type="SUPFAM" id="SSF141371">
    <property type="entry name" value="PilZ domain-like"/>
    <property type="match status" value="1"/>
</dbReference>
<dbReference type="GO" id="GO:0035438">
    <property type="term" value="F:cyclic-di-GMP binding"/>
    <property type="evidence" value="ECO:0007669"/>
    <property type="project" value="InterPro"/>
</dbReference>
<dbReference type="InterPro" id="IPR009875">
    <property type="entry name" value="PilZ_domain"/>
</dbReference>
<sequence length="277" mass="31206">MALMTSQQINRFYQHYREIDVTFNKDVIRATGLLAKHIFLKFLGSQIPCIIFSASMTGAKVIANISSETFERLRQANNLVSLRLSFQESDKNDPLAFFVASKISGFNPYNKEHPTLNFVNLEFTQRPPDDLIGILGTLLEASVNSKKRKEERIQIDANSIRKLGLTSKAGQLRVESIPRPCIIRDLSFSGAKVVVSGVAKFLLGKECHLHLETVEQRAFNLPATIVRSEEVEGRKDLTAVAIQFLEEQTPIEYKVMLNDYMKARPVSSAMTKNQKEA</sequence>
<feature type="domain" description="PilZ" evidence="1">
    <location>
        <begin position="148"/>
        <end position="248"/>
    </location>
</feature>